<sequence>MSLLEPQCAWISGPHKGGKHDLTIFREGGLKQKLKRWKQAIVDRVAGPGSCWWGTEATRRGETMRSIACGSKDWTCNLM</sequence>
<dbReference type="AlphaFoldDB" id="A0AAD2FKT6"/>
<keyword evidence="2" id="KW-1185">Reference proteome</keyword>
<dbReference type="Proteomes" id="UP001295423">
    <property type="component" value="Unassembled WGS sequence"/>
</dbReference>
<evidence type="ECO:0000313" key="2">
    <source>
        <dbReference type="Proteomes" id="UP001295423"/>
    </source>
</evidence>
<name>A0AAD2FKT6_9STRA</name>
<evidence type="ECO:0000313" key="1">
    <source>
        <dbReference type="EMBL" id="CAJ1946075.1"/>
    </source>
</evidence>
<dbReference type="EMBL" id="CAKOGP040001567">
    <property type="protein sequence ID" value="CAJ1946075.1"/>
    <property type="molecule type" value="Genomic_DNA"/>
</dbReference>
<reference evidence="1" key="1">
    <citation type="submission" date="2023-08" db="EMBL/GenBank/DDBJ databases">
        <authorList>
            <person name="Audoor S."/>
            <person name="Bilcke G."/>
        </authorList>
    </citation>
    <scope>NUCLEOTIDE SEQUENCE</scope>
</reference>
<organism evidence="1 2">
    <name type="scientific">Cylindrotheca closterium</name>
    <dbReference type="NCBI Taxonomy" id="2856"/>
    <lineage>
        <taxon>Eukaryota</taxon>
        <taxon>Sar</taxon>
        <taxon>Stramenopiles</taxon>
        <taxon>Ochrophyta</taxon>
        <taxon>Bacillariophyta</taxon>
        <taxon>Bacillariophyceae</taxon>
        <taxon>Bacillariophycidae</taxon>
        <taxon>Bacillariales</taxon>
        <taxon>Bacillariaceae</taxon>
        <taxon>Cylindrotheca</taxon>
    </lineage>
</organism>
<comment type="caution">
    <text evidence="1">The sequence shown here is derived from an EMBL/GenBank/DDBJ whole genome shotgun (WGS) entry which is preliminary data.</text>
</comment>
<proteinExistence type="predicted"/>
<gene>
    <name evidence="1" type="ORF">CYCCA115_LOCUS10216</name>
</gene>
<protein>
    <submittedName>
        <fullName evidence="1">Uncharacterized protein</fullName>
    </submittedName>
</protein>
<accession>A0AAD2FKT6</accession>